<feature type="transmembrane region" description="Helical" evidence="1">
    <location>
        <begin position="36"/>
        <end position="60"/>
    </location>
</feature>
<keyword evidence="3" id="KW-1185">Reference proteome</keyword>
<organism evidence="2 3">
    <name type="scientific">Solibacillus merdavium</name>
    <dbReference type="NCBI Taxonomy" id="2762218"/>
    <lineage>
        <taxon>Bacteria</taxon>
        <taxon>Bacillati</taxon>
        <taxon>Bacillota</taxon>
        <taxon>Bacilli</taxon>
        <taxon>Bacillales</taxon>
        <taxon>Caryophanaceae</taxon>
        <taxon>Solibacillus</taxon>
    </lineage>
</organism>
<keyword evidence="1" id="KW-1133">Transmembrane helix</keyword>
<dbReference type="RefSeq" id="WP_191702943.1">
    <property type="nucleotide sequence ID" value="NZ_JACSPW010000003.1"/>
</dbReference>
<accession>A0ABR8XK81</accession>
<dbReference type="EMBL" id="JACSPW010000003">
    <property type="protein sequence ID" value="MBD8032340.1"/>
    <property type="molecule type" value="Genomic_DNA"/>
</dbReference>
<keyword evidence="1" id="KW-0472">Membrane</keyword>
<keyword evidence="1" id="KW-0812">Transmembrane</keyword>
<evidence type="ECO:0000313" key="3">
    <source>
        <dbReference type="Proteomes" id="UP000600565"/>
    </source>
</evidence>
<dbReference type="Pfam" id="PF13789">
    <property type="entry name" value="DUF4181"/>
    <property type="match status" value="1"/>
</dbReference>
<comment type="caution">
    <text evidence="2">The sequence shown here is derived from an EMBL/GenBank/DDBJ whole genome shotgun (WGS) entry which is preliminary data.</text>
</comment>
<dbReference type="InterPro" id="IPR025441">
    <property type="entry name" value="DUF4181"/>
</dbReference>
<dbReference type="Proteomes" id="UP000600565">
    <property type="component" value="Unassembled WGS sequence"/>
</dbReference>
<name>A0ABR8XK81_9BACL</name>
<evidence type="ECO:0000256" key="1">
    <source>
        <dbReference type="SAM" id="Phobius"/>
    </source>
</evidence>
<feature type="transmembrane region" description="Helical" evidence="1">
    <location>
        <begin position="96"/>
        <end position="115"/>
    </location>
</feature>
<evidence type="ECO:0000313" key="2">
    <source>
        <dbReference type="EMBL" id="MBD8032340.1"/>
    </source>
</evidence>
<feature type="transmembrane region" description="Helical" evidence="1">
    <location>
        <begin position="66"/>
        <end position="84"/>
    </location>
</feature>
<sequence>MLIVVVIAAFIGAGLLDLNLRKKFNIEKNEKFMDQYVGIWHFLLEIVLCFLFLSFVTVNLFDQNTLYALLFAFIMVLFIVRGLLEFWFRREKGRHIISFTYVGLCAIISVAISIIL</sequence>
<gene>
    <name evidence="2" type="ORF">H9632_04615</name>
</gene>
<feature type="transmembrane region" description="Helical" evidence="1">
    <location>
        <begin position="6"/>
        <end position="24"/>
    </location>
</feature>
<protein>
    <submittedName>
        <fullName evidence="2">DUF4181 domain-containing protein</fullName>
    </submittedName>
</protein>
<proteinExistence type="predicted"/>
<reference evidence="2 3" key="1">
    <citation type="submission" date="2020-08" db="EMBL/GenBank/DDBJ databases">
        <title>A Genomic Blueprint of the Chicken Gut Microbiome.</title>
        <authorList>
            <person name="Gilroy R."/>
            <person name="Ravi A."/>
            <person name="Getino M."/>
            <person name="Pursley I."/>
            <person name="Horton D.L."/>
            <person name="Alikhan N.-F."/>
            <person name="Baker D."/>
            <person name="Gharbi K."/>
            <person name="Hall N."/>
            <person name="Watson M."/>
            <person name="Adriaenssens E.M."/>
            <person name="Foster-Nyarko E."/>
            <person name="Jarju S."/>
            <person name="Secka A."/>
            <person name="Antonio M."/>
            <person name="Oren A."/>
            <person name="Chaudhuri R."/>
            <person name="La Ragione R.M."/>
            <person name="Hildebrand F."/>
            <person name="Pallen M.J."/>
        </authorList>
    </citation>
    <scope>NUCLEOTIDE SEQUENCE [LARGE SCALE GENOMIC DNA]</scope>
    <source>
        <strain evidence="2 3">Sa1YVA6</strain>
    </source>
</reference>